<organism evidence="4 5">
    <name type="scientific">Tumebacillus permanentifrigoris</name>
    <dbReference type="NCBI Taxonomy" id="378543"/>
    <lineage>
        <taxon>Bacteria</taxon>
        <taxon>Bacillati</taxon>
        <taxon>Bacillota</taxon>
        <taxon>Bacilli</taxon>
        <taxon>Bacillales</taxon>
        <taxon>Alicyclobacillaceae</taxon>
        <taxon>Tumebacillus</taxon>
    </lineage>
</organism>
<evidence type="ECO:0000313" key="5">
    <source>
        <dbReference type="Proteomes" id="UP000245634"/>
    </source>
</evidence>
<dbReference type="EMBL" id="QGGL01000012">
    <property type="protein sequence ID" value="PWK10218.1"/>
    <property type="molecule type" value="Genomic_DNA"/>
</dbReference>
<gene>
    <name evidence="4" type="ORF">C7459_11239</name>
</gene>
<accession>A0A316D8G5</accession>
<evidence type="ECO:0000313" key="4">
    <source>
        <dbReference type="EMBL" id="PWK10218.1"/>
    </source>
</evidence>
<dbReference type="Proteomes" id="UP000245634">
    <property type="component" value="Unassembled WGS sequence"/>
</dbReference>
<feature type="compositionally biased region" description="Gly residues" evidence="1">
    <location>
        <begin position="121"/>
        <end position="138"/>
    </location>
</feature>
<evidence type="ECO:0000256" key="1">
    <source>
        <dbReference type="SAM" id="MobiDB-lite"/>
    </source>
</evidence>
<evidence type="ECO:0000256" key="2">
    <source>
        <dbReference type="SAM" id="SignalP"/>
    </source>
</evidence>
<dbReference type="InterPro" id="IPR051465">
    <property type="entry name" value="Cell_Envelope_Struct_Comp"/>
</dbReference>
<feature type="domain" description="SLH" evidence="3">
    <location>
        <begin position="367"/>
        <end position="427"/>
    </location>
</feature>
<dbReference type="PANTHER" id="PTHR43308">
    <property type="entry name" value="OUTER MEMBRANE PROTEIN ALPHA-RELATED"/>
    <property type="match status" value="1"/>
</dbReference>
<feature type="chain" id="PRO_5016288402" evidence="2">
    <location>
        <begin position="28"/>
        <end position="562"/>
    </location>
</feature>
<reference evidence="4 5" key="1">
    <citation type="submission" date="2018-05" db="EMBL/GenBank/DDBJ databases">
        <title>Genomic Encyclopedia of Type Strains, Phase IV (KMG-IV): sequencing the most valuable type-strain genomes for metagenomic binning, comparative biology and taxonomic classification.</title>
        <authorList>
            <person name="Goeker M."/>
        </authorList>
    </citation>
    <scope>NUCLEOTIDE SEQUENCE [LARGE SCALE GENOMIC DNA]</scope>
    <source>
        <strain evidence="4 5">DSM 18773</strain>
    </source>
</reference>
<dbReference type="OrthoDB" id="9798935at2"/>
<keyword evidence="2" id="KW-0732">Signal</keyword>
<evidence type="ECO:0000259" key="3">
    <source>
        <dbReference type="PROSITE" id="PS51272"/>
    </source>
</evidence>
<feature type="domain" description="SLH" evidence="3">
    <location>
        <begin position="430"/>
        <end position="493"/>
    </location>
</feature>
<sequence>MGLTMKTKWLAILSAIALLAPAGGVYAATNGTHVTLHDVLVKHPGENITITGTSSYSVLLMKVVKPDGTLLYFDQTKPTGGNYSLTFALPVDAATGVYHIVTGQNNDVAVDDFEVTPDPTQGGGGGGGGGIPGGGGGNKPPSDILDIPTDMMQVKTTTNSDKQKVLDITLVDSKLSDLIDADGSGKKVINIKVAEAGDVVHMNLTVDAVHKLDNKAPESTFQVTTSLGTISLPTNALRKALDGLQLPVENKVQVTLTKVLPSEEDLVKQTIHNHGGEQASTPVDFLVQAVLADGQTVDVQDLAAYVSHTLNLSAAVGQVDNNNLAGLYVDASRNFVYPMPTLFTVAGGQKQGSILRKGNSVYALATNHKSFADVTSDHYAKTSIERLANKLVINGYEDSSFRPAGHVTRAEFVTLLVRSLGILPASELTGNAQFRDVSADEWYAGSIQAAVQAGLVKGFEDKTFRPNLEISRQEMVQMMVNGLRSVDPKQKLSAAEVDTTLRLFPDASSIEGWAAEAVAIAVRAGIVHGMEDQTFAPQGTADRAQSAVVLDKMMQSLHFINE</sequence>
<protein>
    <submittedName>
        <fullName evidence="4">S-layer family protein</fullName>
    </submittedName>
</protein>
<feature type="signal peptide" evidence="2">
    <location>
        <begin position="1"/>
        <end position="27"/>
    </location>
</feature>
<feature type="domain" description="SLH" evidence="3">
    <location>
        <begin position="501"/>
        <end position="562"/>
    </location>
</feature>
<dbReference type="InterPro" id="IPR001119">
    <property type="entry name" value="SLH_dom"/>
</dbReference>
<comment type="caution">
    <text evidence="4">The sequence shown here is derived from an EMBL/GenBank/DDBJ whole genome shotgun (WGS) entry which is preliminary data.</text>
</comment>
<dbReference type="PROSITE" id="PS51272">
    <property type="entry name" value="SLH"/>
    <property type="match status" value="3"/>
</dbReference>
<dbReference type="Pfam" id="PF00395">
    <property type="entry name" value="SLH"/>
    <property type="match status" value="3"/>
</dbReference>
<name>A0A316D8G5_9BACL</name>
<feature type="region of interest" description="Disordered" evidence="1">
    <location>
        <begin position="116"/>
        <end position="142"/>
    </location>
</feature>
<dbReference type="AlphaFoldDB" id="A0A316D8G5"/>
<dbReference type="PANTHER" id="PTHR43308:SF5">
    <property type="entry name" value="S-LAYER PROTEIN _ PEPTIDOGLYCAN ENDO-BETA-N-ACETYLGLUCOSAMINIDASE"/>
    <property type="match status" value="1"/>
</dbReference>
<keyword evidence="5" id="KW-1185">Reference proteome</keyword>
<proteinExistence type="predicted"/>